<accession>M4RRU8</accession>
<keyword evidence="2" id="KW-1185">Reference proteome</keyword>
<dbReference type="PATRIC" id="fig|1129794.4.peg.2805"/>
<dbReference type="KEGG" id="gps:C427_2820"/>
<sequence>MKRTLKKFFQESSTDYIDTACNNNNLRLIQSENLLQAQC</sequence>
<dbReference type="Proteomes" id="UP000011864">
    <property type="component" value="Chromosome"/>
</dbReference>
<gene>
    <name evidence="1" type="ORF">C427_2820</name>
</gene>
<dbReference type="AlphaFoldDB" id="M4RRU8"/>
<organism evidence="1 2">
    <name type="scientific">Paraglaciecola psychrophila 170</name>
    <dbReference type="NCBI Taxonomy" id="1129794"/>
    <lineage>
        <taxon>Bacteria</taxon>
        <taxon>Pseudomonadati</taxon>
        <taxon>Pseudomonadota</taxon>
        <taxon>Gammaproteobacteria</taxon>
        <taxon>Alteromonadales</taxon>
        <taxon>Alteromonadaceae</taxon>
        <taxon>Paraglaciecola</taxon>
    </lineage>
</organism>
<proteinExistence type="predicted"/>
<protein>
    <submittedName>
        <fullName evidence="1">Uncharacterized protein</fullName>
    </submittedName>
</protein>
<evidence type="ECO:0000313" key="1">
    <source>
        <dbReference type="EMBL" id="AGH44929.1"/>
    </source>
</evidence>
<reference evidence="1 2" key="1">
    <citation type="journal article" date="2013" name="Genome Announc.">
        <title>Complete Genome Sequence of Glaciecola psychrophila Strain 170T.</title>
        <authorList>
            <person name="Yin J."/>
            <person name="Chen J."/>
            <person name="Liu G."/>
            <person name="Yu Y."/>
            <person name="Song L."/>
            <person name="Wang X."/>
            <person name="Qu X."/>
        </authorList>
    </citation>
    <scope>NUCLEOTIDE SEQUENCE [LARGE SCALE GENOMIC DNA]</scope>
    <source>
        <strain evidence="1 2">170</strain>
    </source>
</reference>
<dbReference type="EMBL" id="CP003837">
    <property type="protein sequence ID" value="AGH44929.1"/>
    <property type="molecule type" value="Genomic_DNA"/>
</dbReference>
<dbReference type="HOGENOM" id="CLU_3314112_0_0_6"/>
<name>M4RRU8_9ALTE</name>
<evidence type="ECO:0000313" key="2">
    <source>
        <dbReference type="Proteomes" id="UP000011864"/>
    </source>
</evidence>